<name>A0AAE0P5E8_9PEZI</name>
<dbReference type="AlphaFoldDB" id="A0AAE0P5E8"/>
<protein>
    <submittedName>
        <fullName evidence="2">Uncharacterized protein</fullName>
    </submittedName>
</protein>
<reference evidence="2" key="1">
    <citation type="journal article" date="2023" name="Mol. Phylogenet. Evol.">
        <title>Genome-scale phylogeny and comparative genomics of the fungal order Sordariales.</title>
        <authorList>
            <person name="Hensen N."/>
            <person name="Bonometti L."/>
            <person name="Westerberg I."/>
            <person name="Brannstrom I.O."/>
            <person name="Guillou S."/>
            <person name="Cros-Aarteil S."/>
            <person name="Calhoun S."/>
            <person name="Haridas S."/>
            <person name="Kuo A."/>
            <person name="Mondo S."/>
            <person name="Pangilinan J."/>
            <person name="Riley R."/>
            <person name="LaButti K."/>
            <person name="Andreopoulos B."/>
            <person name="Lipzen A."/>
            <person name="Chen C."/>
            <person name="Yan M."/>
            <person name="Daum C."/>
            <person name="Ng V."/>
            <person name="Clum A."/>
            <person name="Steindorff A."/>
            <person name="Ohm R.A."/>
            <person name="Martin F."/>
            <person name="Silar P."/>
            <person name="Natvig D.O."/>
            <person name="Lalanne C."/>
            <person name="Gautier V."/>
            <person name="Ament-Velasquez S.L."/>
            <person name="Kruys A."/>
            <person name="Hutchinson M.I."/>
            <person name="Powell A.J."/>
            <person name="Barry K."/>
            <person name="Miller A.N."/>
            <person name="Grigoriev I.V."/>
            <person name="Debuchy R."/>
            <person name="Gladieux P."/>
            <person name="Hiltunen Thoren M."/>
            <person name="Johannesson H."/>
        </authorList>
    </citation>
    <scope>NUCLEOTIDE SEQUENCE</scope>
    <source>
        <strain evidence="2">CBS 232.78</strain>
    </source>
</reference>
<gene>
    <name evidence="2" type="ORF">B0H63DRAFT_26029</name>
</gene>
<evidence type="ECO:0000313" key="3">
    <source>
        <dbReference type="Proteomes" id="UP001285441"/>
    </source>
</evidence>
<organism evidence="2 3">
    <name type="scientific">Podospora didyma</name>
    <dbReference type="NCBI Taxonomy" id="330526"/>
    <lineage>
        <taxon>Eukaryota</taxon>
        <taxon>Fungi</taxon>
        <taxon>Dikarya</taxon>
        <taxon>Ascomycota</taxon>
        <taxon>Pezizomycotina</taxon>
        <taxon>Sordariomycetes</taxon>
        <taxon>Sordariomycetidae</taxon>
        <taxon>Sordariales</taxon>
        <taxon>Podosporaceae</taxon>
        <taxon>Podospora</taxon>
    </lineage>
</organism>
<comment type="caution">
    <text evidence="2">The sequence shown here is derived from an EMBL/GenBank/DDBJ whole genome shotgun (WGS) entry which is preliminary data.</text>
</comment>
<evidence type="ECO:0000313" key="2">
    <source>
        <dbReference type="EMBL" id="KAK3393733.1"/>
    </source>
</evidence>
<feature type="compositionally biased region" description="Low complexity" evidence="1">
    <location>
        <begin position="84"/>
        <end position="94"/>
    </location>
</feature>
<evidence type="ECO:0000256" key="1">
    <source>
        <dbReference type="SAM" id="MobiDB-lite"/>
    </source>
</evidence>
<sequence>MRRRGCSRPFPRVELEVLVDLDMILPCTGTHAWIGFGFFPHFPNEVNPSQMVLRVRRQIAATCPVPVVSMSRSPALIALDFSPPSASPSGLSSSTAKKGSRHVSSGPLLLPTARCPRHILHTFVLGGLQRHLLLAACCHGDPGANRNMPPQRLIDPAWFPRMTTHTAEIEPSTPTAHVGLQWGFSFSADRDHRGALSSRTVHCLSSPDHAKVCRDTRMLACPKQVP</sequence>
<feature type="region of interest" description="Disordered" evidence="1">
    <location>
        <begin position="84"/>
        <end position="103"/>
    </location>
</feature>
<proteinExistence type="predicted"/>
<dbReference type="Proteomes" id="UP001285441">
    <property type="component" value="Unassembled WGS sequence"/>
</dbReference>
<accession>A0AAE0P5E8</accession>
<reference evidence="2" key="2">
    <citation type="submission" date="2023-06" db="EMBL/GenBank/DDBJ databases">
        <authorList>
            <consortium name="Lawrence Berkeley National Laboratory"/>
            <person name="Haridas S."/>
            <person name="Hensen N."/>
            <person name="Bonometti L."/>
            <person name="Westerberg I."/>
            <person name="Brannstrom I.O."/>
            <person name="Guillou S."/>
            <person name="Cros-Aarteil S."/>
            <person name="Calhoun S."/>
            <person name="Kuo A."/>
            <person name="Mondo S."/>
            <person name="Pangilinan J."/>
            <person name="Riley R."/>
            <person name="LaButti K."/>
            <person name="Andreopoulos B."/>
            <person name="Lipzen A."/>
            <person name="Chen C."/>
            <person name="Yanf M."/>
            <person name="Daum C."/>
            <person name="Ng V."/>
            <person name="Clum A."/>
            <person name="Steindorff A."/>
            <person name="Ohm R."/>
            <person name="Martin F."/>
            <person name="Silar P."/>
            <person name="Natvig D."/>
            <person name="Lalanne C."/>
            <person name="Gautier V."/>
            <person name="Ament-velasquez S.L."/>
            <person name="Kruys A."/>
            <person name="Hutchinson M.I."/>
            <person name="Powell A.J."/>
            <person name="Barry K."/>
            <person name="Miller A.N."/>
            <person name="Grigoriev I.V."/>
            <person name="Debuchy R."/>
            <person name="Gladieux P."/>
            <person name="Thoren M.H."/>
            <person name="Johannesson H."/>
        </authorList>
    </citation>
    <scope>NUCLEOTIDE SEQUENCE</scope>
    <source>
        <strain evidence="2">CBS 232.78</strain>
    </source>
</reference>
<keyword evidence="3" id="KW-1185">Reference proteome</keyword>
<dbReference type="EMBL" id="JAULSW010000001">
    <property type="protein sequence ID" value="KAK3393733.1"/>
    <property type="molecule type" value="Genomic_DNA"/>
</dbReference>